<organism evidence="2 3">
    <name type="scientific">Leishmania mexicana (strain MHOM/GT/2001/U1103)</name>
    <dbReference type="NCBI Taxonomy" id="929439"/>
    <lineage>
        <taxon>Eukaryota</taxon>
        <taxon>Discoba</taxon>
        <taxon>Euglenozoa</taxon>
        <taxon>Kinetoplastea</taxon>
        <taxon>Metakinetoplastina</taxon>
        <taxon>Trypanosomatida</taxon>
        <taxon>Trypanosomatidae</taxon>
        <taxon>Leishmaniinae</taxon>
        <taxon>Leishmania</taxon>
    </lineage>
</organism>
<feature type="compositionally biased region" description="Pro residues" evidence="1">
    <location>
        <begin position="391"/>
        <end position="400"/>
    </location>
</feature>
<dbReference type="OMA" id="SQACIVC"/>
<evidence type="ECO:0000256" key="1">
    <source>
        <dbReference type="SAM" id="MobiDB-lite"/>
    </source>
</evidence>
<feature type="region of interest" description="Disordered" evidence="1">
    <location>
        <begin position="123"/>
        <end position="147"/>
    </location>
</feature>
<dbReference type="AlphaFoldDB" id="E9AR91"/>
<feature type="region of interest" description="Disordered" evidence="1">
    <location>
        <begin position="1"/>
        <end position="29"/>
    </location>
</feature>
<dbReference type="OrthoDB" id="267246at2759"/>
<feature type="compositionally biased region" description="Polar residues" evidence="1">
    <location>
        <begin position="593"/>
        <end position="610"/>
    </location>
</feature>
<dbReference type="KEGG" id="lmi:LMXM_17_1190"/>
<dbReference type="VEuPathDB" id="TriTrypDB:LmxM.17.1190"/>
<gene>
    <name evidence="2" type="ORF">LMXM_17_1190</name>
</gene>
<proteinExistence type="predicted"/>
<feature type="compositionally biased region" description="Basic and acidic residues" evidence="1">
    <location>
        <begin position="123"/>
        <end position="132"/>
    </location>
</feature>
<feature type="region of interest" description="Disordered" evidence="1">
    <location>
        <begin position="441"/>
        <end position="463"/>
    </location>
</feature>
<dbReference type="GeneID" id="13450343"/>
<name>E9AR91_LEIMU</name>
<dbReference type="Proteomes" id="UP000007259">
    <property type="component" value="Chromosome 17"/>
</dbReference>
<dbReference type="EMBL" id="FR799570">
    <property type="protein sequence ID" value="CBZ25478.1"/>
    <property type="molecule type" value="Genomic_DNA"/>
</dbReference>
<feature type="region of interest" description="Disordered" evidence="1">
    <location>
        <begin position="586"/>
        <end position="614"/>
    </location>
</feature>
<dbReference type="PhylomeDB" id="E9AR91"/>
<keyword evidence="3" id="KW-1185">Reference proteome</keyword>
<evidence type="ECO:0000313" key="2">
    <source>
        <dbReference type="EMBL" id="CBZ25478.1"/>
    </source>
</evidence>
<reference evidence="2 3" key="1">
    <citation type="journal article" date="2011" name="Genome Res.">
        <title>Chromosome and gene copy number variation allow major structural change between species and strains of Leishmania.</title>
        <authorList>
            <person name="Rogers M.B."/>
            <person name="Hilley J.D."/>
            <person name="Dickens N.J."/>
            <person name="Wilkes J."/>
            <person name="Bates P.A."/>
            <person name="Depledge D.P."/>
            <person name="Harris D."/>
            <person name="Her Y."/>
            <person name="Herzyk P."/>
            <person name="Imamura H."/>
            <person name="Otto T.D."/>
            <person name="Sanders M."/>
            <person name="Seeger K."/>
            <person name="Dujardin J.C."/>
            <person name="Berriman M."/>
            <person name="Smith D.F."/>
            <person name="Hertz-Fowler C."/>
            <person name="Mottram J.C."/>
        </authorList>
    </citation>
    <scope>NUCLEOTIDE SEQUENCE [LARGE SCALE GENOMIC DNA]</scope>
    <source>
        <strain evidence="2 3">MHOM/GT/2001/U1103</strain>
    </source>
</reference>
<sequence length="717" mass="74464">MSGFCGAAATAAEESMAPPNSPPEREVTAPMHDIPADVGFGAAALPHNISSWELLDVETDGDPAAFSGSSPIQAGRRATCVEVAVDHEDGGGHALQASAATKELRAASGEPPAALLQLFDTESRHTADDTPSEHAPSGTPAPKGREHHRFGVGKLAEAQYSFTRSVSTVWSLLSTTSQAHLPVVSTGLCPVLGPKTTATPKDACCLGIAVTEATSTGQPGAHEQQDHNINSLHASSGMAGTWRVDSLPSSLPLAPQSIGVSHSSYEAVTEQASHGTGASSSEMPIGAVTNAILIPRVISVATTSLASEGELCMGESRRAGVWTPVFADTSTLSDQVAMTSIASSLPSPSQGAPVLSEDSIRRLGEEVAARETQVAAVAMALEGQLELDGPPSMPPSPSPDPGTSAGPRCACEQPAELLAWLMKPLVSLCDHRPHPCTCEEGRAGSGAANTPDTGLAGSASAQSRQCEQRRAAAWLSRRMSFISSSSLATSPLPSAMPSTTFPSAAAPATSAASSSIFTLESSLLWSQACIVCAGSSQRALKGLHQLCDYVWQDLKNHWYPQLRLVLGDHSSARKIRYGCRARRRFEPKRTSENGESATATSDAPTETTAGVSPAACGAASTSRVEAMRYRSVSSPCFFNGDVRITNDSAAHPYMSWRDRAATAATFHLHASNSNSTNSSGASSPLPSQSTKEGMRLYAVMTAEAVASAAQGLLVFLL</sequence>
<accession>E9AR91</accession>
<dbReference type="RefSeq" id="XP_003873984.1">
    <property type="nucleotide sequence ID" value="XM_003873935.1"/>
</dbReference>
<protein>
    <submittedName>
        <fullName evidence="2">Uncharacterized protein</fullName>
    </submittedName>
</protein>
<feature type="region of interest" description="Disordered" evidence="1">
    <location>
        <begin position="386"/>
        <end position="409"/>
    </location>
</feature>
<evidence type="ECO:0000313" key="3">
    <source>
        <dbReference type="Proteomes" id="UP000007259"/>
    </source>
</evidence>